<feature type="active site" description="Proton donor" evidence="9">
    <location>
        <position position="168"/>
    </location>
</feature>
<keyword evidence="7 11" id="KW-0326">Glycosidase</keyword>
<proteinExistence type="inferred from homology"/>
<reference evidence="12 13" key="1">
    <citation type="submission" date="2017-12" db="EMBL/GenBank/DDBJ databases">
        <title>Sequencing the genomes of 1000 Actinobacteria strains.</title>
        <authorList>
            <person name="Klenk H.-P."/>
        </authorList>
    </citation>
    <scope>NUCLEOTIDE SEQUENCE [LARGE SCALE GENOMIC DNA]</scope>
    <source>
        <strain evidence="12 13">DSM 12806</strain>
    </source>
</reference>
<evidence type="ECO:0000256" key="3">
    <source>
        <dbReference type="ARBA" id="ARBA00012744"/>
    </source>
</evidence>
<name>A0A2N3YHC3_9MICO</name>
<dbReference type="PRINTS" id="PR00131">
    <property type="entry name" value="GLHYDRLASE1"/>
</dbReference>
<keyword evidence="5" id="KW-0136">Cellulose degradation</keyword>
<protein>
    <recommendedName>
        <fullName evidence="3 11">Beta-glucosidase</fullName>
        <ecNumber evidence="3 11">3.2.1.21</ecNumber>
    </recommendedName>
</protein>
<dbReference type="FunFam" id="3.20.20.80:FF:000004">
    <property type="entry name" value="Beta-glucosidase 6-phospho-beta-glucosidase"/>
    <property type="match status" value="1"/>
</dbReference>
<feature type="binding site" evidence="10">
    <location>
        <begin position="420"/>
        <end position="421"/>
    </location>
    <ligand>
        <name>substrate</name>
    </ligand>
</feature>
<dbReference type="PANTHER" id="PTHR10353">
    <property type="entry name" value="GLYCOSYL HYDROLASE"/>
    <property type="match status" value="1"/>
</dbReference>
<keyword evidence="8" id="KW-0624">Polysaccharide degradation</keyword>
<dbReference type="Gene3D" id="3.20.20.80">
    <property type="entry name" value="Glycosidases"/>
    <property type="match status" value="1"/>
</dbReference>
<dbReference type="InterPro" id="IPR017736">
    <property type="entry name" value="Glyco_hydro_1_beta-glucosidase"/>
</dbReference>
<feature type="binding site" evidence="10">
    <location>
        <position position="22"/>
    </location>
    <ligand>
        <name>substrate</name>
    </ligand>
</feature>
<evidence type="ECO:0000256" key="5">
    <source>
        <dbReference type="ARBA" id="ARBA00023001"/>
    </source>
</evidence>
<dbReference type="Proteomes" id="UP000233781">
    <property type="component" value="Unassembled WGS sequence"/>
</dbReference>
<dbReference type="InterPro" id="IPR017853">
    <property type="entry name" value="GH"/>
</dbReference>
<comment type="catalytic activity">
    <reaction evidence="1 11">
        <text>Hydrolysis of terminal, non-reducing beta-D-glucosyl residues with release of beta-D-glucose.</text>
        <dbReference type="EC" id="3.2.1.21"/>
    </reaction>
</comment>
<evidence type="ECO:0000313" key="13">
    <source>
        <dbReference type="Proteomes" id="UP000233781"/>
    </source>
</evidence>
<gene>
    <name evidence="12" type="ORF">ATL31_1049</name>
</gene>
<dbReference type="GO" id="GO:0005829">
    <property type="term" value="C:cytosol"/>
    <property type="evidence" value="ECO:0007669"/>
    <property type="project" value="TreeGrafter"/>
</dbReference>
<dbReference type="EC" id="3.2.1.21" evidence="3 11"/>
<dbReference type="InterPro" id="IPR001360">
    <property type="entry name" value="Glyco_hydro_1"/>
</dbReference>
<evidence type="ECO:0000256" key="4">
    <source>
        <dbReference type="ARBA" id="ARBA00022801"/>
    </source>
</evidence>
<evidence type="ECO:0000256" key="7">
    <source>
        <dbReference type="ARBA" id="ARBA00023295"/>
    </source>
</evidence>
<dbReference type="EMBL" id="PJNE01000001">
    <property type="protein sequence ID" value="PKW26243.1"/>
    <property type="molecule type" value="Genomic_DNA"/>
</dbReference>
<feature type="binding site" evidence="10">
    <location>
        <position position="299"/>
    </location>
    <ligand>
        <name>substrate</name>
    </ligand>
</feature>
<evidence type="ECO:0000256" key="9">
    <source>
        <dbReference type="PIRSR" id="PIRSR617736-1"/>
    </source>
</evidence>
<accession>A0A2N3YHC3</accession>
<evidence type="ECO:0000256" key="8">
    <source>
        <dbReference type="ARBA" id="ARBA00023326"/>
    </source>
</evidence>
<feature type="binding site" evidence="10">
    <location>
        <position position="167"/>
    </location>
    <ligand>
        <name>substrate</name>
    </ligand>
</feature>
<sequence>MTTSAPTFPPGFLFGAATASYQIEGAVAEDGRSPSIWDTFSHTPGRTFGGDTGDVACDHYHRMPADVALMQELGLEAYRFSVAWPRIVPGGTGAVNAAGVAFYDRLVDTLLAAGIRPVVTLYHWDLPQALEDRGGWRTREVADWFAEYAAAVAGPLGDRVKHWTTLNEPWCSSMLSHAIGAHAPGRQDPLEGLVTAHHLMLAHGRAVPVIRQHCPDAQVSITLNPTQVHGPEDPTEADLDAVRRADNALNGVFFGPLFHGTYPEGMLEDVAHLTDGSFVHDGDLAEIAAPLDNLGVNNYFPTRVAATPQGAEPQGGLHLLPGCERVDEVAPRPPLTAMGWEQSPASHRLIVERSARESGLPVYVTENGSAWDDTVDADGQVHDPERVAYLMAHLGALADAVAAGTDVRGYFAWSLLDNFEWALGYDKRFGIVHVDYDTQVRTVKDSGHEYARVIAAHRDR</sequence>
<dbReference type="SUPFAM" id="SSF51445">
    <property type="entry name" value="(Trans)glycosidases"/>
    <property type="match status" value="1"/>
</dbReference>
<comment type="caution">
    <text evidence="12">The sequence shown here is derived from an EMBL/GenBank/DDBJ whole genome shotgun (WGS) entry which is preliminary data.</text>
</comment>
<evidence type="ECO:0000256" key="1">
    <source>
        <dbReference type="ARBA" id="ARBA00000448"/>
    </source>
</evidence>
<evidence type="ECO:0000256" key="11">
    <source>
        <dbReference type="RuleBase" id="RU361175"/>
    </source>
</evidence>
<evidence type="ECO:0000256" key="6">
    <source>
        <dbReference type="ARBA" id="ARBA00023277"/>
    </source>
</evidence>
<dbReference type="PANTHER" id="PTHR10353:SF36">
    <property type="entry name" value="LP05116P"/>
    <property type="match status" value="1"/>
</dbReference>
<dbReference type="NCBIfam" id="TIGR03356">
    <property type="entry name" value="BGL"/>
    <property type="match status" value="1"/>
</dbReference>
<keyword evidence="6" id="KW-0119">Carbohydrate metabolism</keyword>
<feature type="binding site" evidence="10">
    <location>
        <position position="413"/>
    </location>
    <ligand>
        <name>substrate</name>
    </ligand>
</feature>
<dbReference type="RefSeq" id="WP_101394845.1">
    <property type="nucleotide sequence ID" value="NZ_PJNE01000001.1"/>
</dbReference>
<dbReference type="GO" id="GO:0030245">
    <property type="term" value="P:cellulose catabolic process"/>
    <property type="evidence" value="ECO:0007669"/>
    <property type="project" value="UniProtKB-KW"/>
</dbReference>
<dbReference type="OrthoDB" id="9765195at2"/>
<dbReference type="AlphaFoldDB" id="A0A2N3YHC3"/>
<dbReference type="Pfam" id="PF00232">
    <property type="entry name" value="Glyco_hydro_1"/>
    <property type="match status" value="1"/>
</dbReference>
<dbReference type="InterPro" id="IPR033132">
    <property type="entry name" value="GH_1_N_CS"/>
</dbReference>
<keyword evidence="13" id="KW-1185">Reference proteome</keyword>
<dbReference type="GO" id="GO:0008422">
    <property type="term" value="F:beta-glucosidase activity"/>
    <property type="evidence" value="ECO:0007669"/>
    <property type="project" value="UniProtKB-EC"/>
</dbReference>
<feature type="active site" description="Nucleophile" evidence="9">
    <location>
        <position position="366"/>
    </location>
</feature>
<evidence type="ECO:0000256" key="10">
    <source>
        <dbReference type="PIRSR" id="PIRSR617736-2"/>
    </source>
</evidence>
<evidence type="ECO:0000313" key="12">
    <source>
        <dbReference type="EMBL" id="PKW26243.1"/>
    </source>
</evidence>
<dbReference type="PROSITE" id="PS00653">
    <property type="entry name" value="GLYCOSYL_HYDROL_F1_2"/>
    <property type="match status" value="1"/>
</dbReference>
<evidence type="ECO:0000256" key="2">
    <source>
        <dbReference type="ARBA" id="ARBA00010838"/>
    </source>
</evidence>
<organism evidence="12 13">
    <name type="scientific">Phycicoccus duodecadis</name>
    <dbReference type="NCBI Taxonomy" id="173053"/>
    <lineage>
        <taxon>Bacteria</taxon>
        <taxon>Bacillati</taxon>
        <taxon>Actinomycetota</taxon>
        <taxon>Actinomycetes</taxon>
        <taxon>Micrococcales</taxon>
        <taxon>Intrasporangiaceae</taxon>
        <taxon>Phycicoccus</taxon>
    </lineage>
</organism>
<keyword evidence="4 11" id="KW-0378">Hydrolase</keyword>
<comment type="similarity">
    <text evidence="2 11">Belongs to the glycosyl hydrolase 1 family.</text>
</comment>
<feature type="binding site" evidence="10">
    <location>
        <position position="123"/>
    </location>
    <ligand>
        <name>substrate</name>
    </ligand>
</feature>